<dbReference type="Pfam" id="PF00574">
    <property type="entry name" value="CLP_protease"/>
    <property type="match status" value="1"/>
</dbReference>
<comment type="subcellular location">
    <subcellularLocation>
        <location evidence="2">Cytoplasm</location>
    </subcellularLocation>
</comment>
<dbReference type="GO" id="GO:0004252">
    <property type="term" value="F:serine-type endopeptidase activity"/>
    <property type="evidence" value="ECO:0007669"/>
    <property type="project" value="UniProtKB-UniRule"/>
</dbReference>
<dbReference type="GO" id="GO:0004176">
    <property type="term" value="F:ATP-dependent peptidase activity"/>
    <property type="evidence" value="ECO:0007669"/>
    <property type="project" value="InterPro"/>
</dbReference>
<dbReference type="InterPro" id="IPR001907">
    <property type="entry name" value="ClpP"/>
</dbReference>
<dbReference type="PANTHER" id="PTHR10381">
    <property type="entry name" value="ATP-DEPENDENT CLP PROTEASE PROTEOLYTIC SUBUNIT"/>
    <property type="match status" value="1"/>
</dbReference>
<evidence type="ECO:0000256" key="2">
    <source>
        <dbReference type="HAMAP-Rule" id="MF_00444"/>
    </source>
</evidence>
<evidence type="ECO:0000256" key="4">
    <source>
        <dbReference type="SAM" id="MobiDB-lite"/>
    </source>
</evidence>
<dbReference type="InterPro" id="IPR023562">
    <property type="entry name" value="ClpP/TepA"/>
</dbReference>
<dbReference type="GO" id="GO:0009368">
    <property type="term" value="C:endopeptidase Clp complex"/>
    <property type="evidence" value="ECO:0007669"/>
    <property type="project" value="TreeGrafter"/>
</dbReference>
<accession>A0A918EXE3</accession>
<keyword evidence="2 5" id="KW-0645">Protease</keyword>
<dbReference type="RefSeq" id="WP_189558999.1">
    <property type="nucleotide sequence ID" value="NZ_BMTE01000005.1"/>
</dbReference>
<dbReference type="InterPro" id="IPR029045">
    <property type="entry name" value="ClpP/crotonase-like_dom_sf"/>
</dbReference>
<dbReference type="HAMAP" id="MF_00444">
    <property type="entry name" value="ClpP"/>
    <property type="match status" value="1"/>
</dbReference>
<organism evidence="5 6">
    <name type="scientific">Streptomyces pilosus</name>
    <dbReference type="NCBI Taxonomy" id="28893"/>
    <lineage>
        <taxon>Bacteria</taxon>
        <taxon>Bacillati</taxon>
        <taxon>Actinomycetota</taxon>
        <taxon>Actinomycetes</taxon>
        <taxon>Kitasatosporales</taxon>
        <taxon>Streptomycetaceae</taxon>
        <taxon>Streptomyces</taxon>
    </lineage>
</organism>
<evidence type="ECO:0000313" key="6">
    <source>
        <dbReference type="Proteomes" id="UP000656732"/>
    </source>
</evidence>
<comment type="caution">
    <text evidence="5">The sequence shown here is derived from an EMBL/GenBank/DDBJ whole genome shotgun (WGS) entry which is preliminary data.</text>
</comment>
<protein>
    <recommendedName>
        <fullName evidence="2 3">ATP-dependent Clp protease proteolytic subunit</fullName>
        <ecNumber evidence="2">3.4.21.92</ecNumber>
    </recommendedName>
    <alternativeName>
        <fullName evidence="2">Endopeptidase Clp</fullName>
    </alternativeName>
</protein>
<keyword evidence="2" id="KW-0378">Hydrolase</keyword>
<dbReference type="SUPFAM" id="SSF52096">
    <property type="entry name" value="ClpP/crotonase"/>
    <property type="match status" value="1"/>
</dbReference>
<dbReference type="PANTHER" id="PTHR10381:SF26">
    <property type="entry name" value="ATP-DEPENDENT CLP PROTEASE PROTEOLYTIC SUBUNIT-LIKE-RELATED"/>
    <property type="match status" value="1"/>
</dbReference>
<proteinExistence type="inferred from homology"/>
<gene>
    <name evidence="5" type="primary">clpP5</name>
    <name evidence="2" type="synonym">clpP</name>
    <name evidence="5" type="ORF">GCM10010280_36730</name>
</gene>
<evidence type="ECO:0000313" key="5">
    <source>
        <dbReference type="EMBL" id="GGQ86417.1"/>
    </source>
</evidence>
<dbReference type="PRINTS" id="PR00127">
    <property type="entry name" value="CLPPROTEASEP"/>
</dbReference>
<keyword evidence="2" id="KW-0963">Cytoplasm</keyword>
<evidence type="ECO:0000256" key="3">
    <source>
        <dbReference type="RuleBase" id="RU003567"/>
    </source>
</evidence>
<dbReference type="GO" id="GO:0005737">
    <property type="term" value="C:cytoplasm"/>
    <property type="evidence" value="ECO:0007669"/>
    <property type="project" value="UniProtKB-SubCell"/>
</dbReference>
<evidence type="ECO:0000256" key="1">
    <source>
        <dbReference type="ARBA" id="ARBA00007039"/>
    </source>
</evidence>
<dbReference type="CDD" id="cd07017">
    <property type="entry name" value="S14_ClpP_2"/>
    <property type="match status" value="1"/>
</dbReference>
<reference evidence="5" key="1">
    <citation type="journal article" date="2014" name="Int. J. Syst. Evol. Microbiol.">
        <title>Complete genome sequence of Corynebacterium casei LMG S-19264T (=DSM 44701T), isolated from a smear-ripened cheese.</title>
        <authorList>
            <consortium name="US DOE Joint Genome Institute (JGI-PGF)"/>
            <person name="Walter F."/>
            <person name="Albersmeier A."/>
            <person name="Kalinowski J."/>
            <person name="Ruckert C."/>
        </authorList>
    </citation>
    <scope>NUCLEOTIDE SEQUENCE</scope>
    <source>
        <strain evidence="5">JCM 4403</strain>
    </source>
</reference>
<comment type="similarity">
    <text evidence="1 2 3">Belongs to the peptidase S14 family.</text>
</comment>
<comment type="subunit">
    <text evidence="2">Fourteen ClpP subunits assemble into 2 heptameric rings which stack back to back to give a disk-like structure with a central cavity, resembling the structure of eukaryotic proteasomes.</text>
</comment>
<dbReference type="EMBL" id="BMTU01000006">
    <property type="protein sequence ID" value="GGQ86417.1"/>
    <property type="molecule type" value="Genomic_DNA"/>
</dbReference>
<reference evidence="5" key="2">
    <citation type="submission" date="2020-09" db="EMBL/GenBank/DDBJ databases">
        <authorList>
            <person name="Sun Q."/>
            <person name="Ohkuma M."/>
        </authorList>
    </citation>
    <scope>NUCLEOTIDE SEQUENCE</scope>
    <source>
        <strain evidence="5">JCM 4403</strain>
    </source>
</reference>
<keyword evidence="6" id="KW-1185">Reference proteome</keyword>
<name>A0A918EXE3_9ACTN</name>
<dbReference type="Proteomes" id="UP000656732">
    <property type="component" value="Unassembled WGS sequence"/>
</dbReference>
<feature type="region of interest" description="Disordered" evidence="4">
    <location>
        <begin position="1"/>
        <end position="23"/>
    </location>
</feature>
<comment type="function">
    <text evidence="2">Cleaves peptides in various proteins in a process that requires ATP hydrolysis. Has a chymotrypsin-like activity. Plays a major role in the degradation of misfolded proteins.</text>
</comment>
<keyword evidence="2" id="KW-0720">Serine protease</keyword>
<sequence>MTRPSARHVLPGFTEGTASGHRSTDPYARLLRERIVVLGTALDETAANDVMAQLMLLEQHAPERDVSLCINSPGGSFHAASTLHDTLRYVTCDVETVCLGRAEGTAALLLAAGAPGKRLVLPGSRLVLRQPAWTEPVQGRASELAARAEEMDRLRARTAEMLARYTGRTAERVRADMERDLVLDAQAAVDYGLADRIVSHRKGAHAGTGPR</sequence>
<dbReference type="GO" id="GO:0006515">
    <property type="term" value="P:protein quality control for misfolded or incompletely synthesized proteins"/>
    <property type="evidence" value="ECO:0007669"/>
    <property type="project" value="TreeGrafter"/>
</dbReference>
<comment type="caution">
    <text evidence="2">Lacks conserved residue(s) required for the propagation of feature annotation.</text>
</comment>
<dbReference type="AlphaFoldDB" id="A0A918EXE3"/>
<dbReference type="GO" id="GO:0051117">
    <property type="term" value="F:ATPase binding"/>
    <property type="evidence" value="ECO:0007669"/>
    <property type="project" value="TreeGrafter"/>
</dbReference>
<comment type="catalytic activity">
    <reaction evidence="2">
        <text>Hydrolysis of proteins to small peptides in the presence of ATP and magnesium. alpha-casein is the usual test substrate. In the absence of ATP, only oligopeptides shorter than five residues are hydrolyzed (such as succinyl-Leu-Tyr-|-NHMec, and Leu-Tyr-Leu-|-Tyr-Trp, in which cleavage of the -Tyr-|-Leu- and -Tyr-|-Trp bonds also occurs).</text>
        <dbReference type="EC" id="3.4.21.92"/>
    </reaction>
</comment>
<dbReference type="Gene3D" id="3.90.226.10">
    <property type="entry name" value="2-enoyl-CoA Hydratase, Chain A, domain 1"/>
    <property type="match status" value="1"/>
</dbReference>
<dbReference type="EC" id="3.4.21.92" evidence="2"/>